<evidence type="ECO:0000259" key="13">
    <source>
        <dbReference type="PROSITE" id="PS50109"/>
    </source>
</evidence>
<dbReference type="SMART" id="SM01231">
    <property type="entry name" value="H-kinase_dim"/>
    <property type="match status" value="1"/>
</dbReference>
<dbReference type="InterPro" id="IPR004358">
    <property type="entry name" value="Sig_transdc_His_kin-like_C"/>
</dbReference>
<dbReference type="InterPro" id="IPR036097">
    <property type="entry name" value="HisK_dim/P_sf"/>
</dbReference>
<dbReference type="InterPro" id="IPR002545">
    <property type="entry name" value="CheW-lke_dom"/>
</dbReference>
<dbReference type="InterPro" id="IPR008207">
    <property type="entry name" value="Sig_transdc_His_kin_Hpt_dom"/>
</dbReference>
<keyword evidence="4" id="KW-0145">Chemotaxis</keyword>
<dbReference type="SUPFAM" id="SSF50341">
    <property type="entry name" value="CheW-like"/>
    <property type="match status" value="1"/>
</dbReference>
<dbReference type="CDD" id="cd00731">
    <property type="entry name" value="CheA_reg"/>
    <property type="match status" value="1"/>
</dbReference>
<dbReference type="GO" id="GO:0000155">
    <property type="term" value="F:phosphorelay sensor kinase activity"/>
    <property type="evidence" value="ECO:0007669"/>
    <property type="project" value="InterPro"/>
</dbReference>
<dbReference type="InterPro" id="IPR005467">
    <property type="entry name" value="His_kinase_dom"/>
</dbReference>
<evidence type="ECO:0000256" key="3">
    <source>
        <dbReference type="ARBA" id="ARBA00021495"/>
    </source>
</evidence>
<feature type="domain" description="HPt" evidence="15">
    <location>
        <begin position="1"/>
        <end position="103"/>
    </location>
</feature>
<dbReference type="InterPro" id="IPR051315">
    <property type="entry name" value="Bact_Chemotaxis_CheA"/>
</dbReference>
<name>A0A2G6E8V2_9BACT</name>
<dbReference type="SUPFAM" id="SSF47384">
    <property type="entry name" value="Homodimeric domain of signal transducing histidine kinase"/>
    <property type="match status" value="1"/>
</dbReference>
<dbReference type="PROSITE" id="PS50851">
    <property type="entry name" value="CHEW"/>
    <property type="match status" value="1"/>
</dbReference>
<dbReference type="Gene3D" id="2.30.30.40">
    <property type="entry name" value="SH3 Domains"/>
    <property type="match status" value="1"/>
</dbReference>
<dbReference type="Pfam" id="PF01627">
    <property type="entry name" value="Hpt"/>
    <property type="match status" value="1"/>
</dbReference>
<dbReference type="Pfam" id="PF01584">
    <property type="entry name" value="CheW"/>
    <property type="match status" value="1"/>
</dbReference>
<organism evidence="16 17">
    <name type="scientific">candidate division KSB3 bacterium</name>
    <dbReference type="NCBI Taxonomy" id="2044937"/>
    <lineage>
        <taxon>Bacteria</taxon>
        <taxon>candidate division KSB3</taxon>
    </lineage>
</organism>
<dbReference type="Gene3D" id="3.30.565.10">
    <property type="entry name" value="Histidine kinase-like ATPase, C-terminal domain"/>
    <property type="match status" value="1"/>
</dbReference>
<accession>A0A2G6E8V2</accession>
<evidence type="ECO:0000256" key="5">
    <source>
        <dbReference type="ARBA" id="ARBA00022553"/>
    </source>
</evidence>
<dbReference type="AlphaFoldDB" id="A0A2G6E8V2"/>
<feature type="modified residue" description="Phosphohistidine" evidence="12">
    <location>
        <position position="46"/>
    </location>
</feature>
<dbReference type="PROSITE" id="PS50109">
    <property type="entry name" value="HIS_KIN"/>
    <property type="match status" value="1"/>
</dbReference>
<dbReference type="Proteomes" id="UP000229740">
    <property type="component" value="Unassembled WGS sequence"/>
</dbReference>
<dbReference type="GO" id="GO:0005737">
    <property type="term" value="C:cytoplasm"/>
    <property type="evidence" value="ECO:0007669"/>
    <property type="project" value="InterPro"/>
</dbReference>
<dbReference type="Pfam" id="PF02518">
    <property type="entry name" value="HATPase_c"/>
    <property type="match status" value="1"/>
</dbReference>
<keyword evidence="8" id="KW-0418">Kinase</keyword>
<dbReference type="Gene3D" id="1.10.287.560">
    <property type="entry name" value="Histidine kinase CheA-like, homodimeric domain"/>
    <property type="match status" value="1"/>
</dbReference>
<protein>
    <recommendedName>
        <fullName evidence="3">Chemotaxis protein CheA</fullName>
        <ecNumber evidence="2">2.7.13.3</ecNumber>
    </recommendedName>
</protein>
<evidence type="ECO:0000256" key="4">
    <source>
        <dbReference type="ARBA" id="ARBA00022500"/>
    </source>
</evidence>
<comment type="catalytic activity">
    <reaction evidence="1">
        <text>ATP + protein L-histidine = ADP + protein N-phospho-L-histidine.</text>
        <dbReference type="EC" id="2.7.13.3"/>
    </reaction>
</comment>
<dbReference type="InterPro" id="IPR003594">
    <property type="entry name" value="HATPase_dom"/>
</dbReference>
<dbReference type="PROSITE" id="PS50894">
    <property type="entry name" value="HPT"/>
    <property type="match status" value="1"/>
</dbReference>
<evidence type="ECO:0000256" key="9">
    <source>
        <dbReference type="ARBA" id="ARBA00022840"/>
    </source>
</evidence>
<dbReference type="InterPro" id="IPR037006">
    <property type="entry name" value="CheA-like_homodim_sf"/>
</dbReference>
<dbReference type="Pfam" id="PF02895">
    <property type="entry name" value="H-kinase_dim"/>
    <property type="match status" value="1"/>
</dbReference>
<dbReference type="InterPro" id="IPR036641">
    <property type="entry name" value="HPT_dom_sf"/>
</dbReference>
<evidence type="ECO:0000259" key="14">
    <source>
        <dbReference type="PROSITE" id="PS50851"/>
    </source>
</evidence>
<dbReference type="SUPFAM" id="SSF55874">
    <property type="entry name" value="ATPase domain of HSP90 chaperone/DNA topoisomerase II/histidine kinase"/>
    <property type="match status" value="1"/>
</dbReference>
<dbReference type="EMBL" id="PDPS01000022">
    <property type="protein sequence ID" value="PID58529.1"/>
    <property type="molecule type" value="Genomic_DNA"/>
</dbReference>
<keyword evidence="5 12" id="KW-0597">Phosphoprotein</keyword>
<evidence type="ECO:0000256" key="1">
    <source>
        <dbReference type="ARBA" id="ARBA00000085"/>
    </source>
</evidence>
<dbReference type="GO" id="GO:0005524">
    <property type="term" value="F:ATP binding"/>
    <property type="evidence" value="ECO:0007669"/>
    <property type="project" value="UniProtKB-KW"/>
</dbReference>
<dbReference type="PRINTS" id="PR00344">
    <property type="entry name" value="BCTRLSENSOR"/>
</dbReference>
<evidence type="ECO:0000256" key="2">
    <source>
        <dbReference type="ARBA" id="ARBA00012438"/>
    </source>
</evidence>
<dbReference type="SMART" id="SM00073">
    <property type="entry name" value="HPT"/>
    <property type="match status" value="1"/>
</dbReference>
<feature type="domain" description="Histidine kinase" evidence="13">
    <location>
        <begin position="321"/>
        <end position="571"/>
    </location>
</feature>
<evidence type="ECO:0000256" key="10">
    <source>
        <dbReference type="ARBA" id="ARBA00023012"/>
    </source>
</evidence>
<dbReference type="Gene3D" id="1.20.120.160">
    <property type="entry name" value="HPT domain"/>
    <property type="match status" value="2"/>
</dbReference>
<comment type="function">
    <text evidence="11">Involved in the transmission of sensory signals from the chemoreceptors to the flagellar motors. CheA is autophosphorylated; it can transfer its phosphate group to either CheB or CheY.</text>
</comment>
<evidence type="ECO:0000256" key="7">
    <source>
        <dbReference type="ARBA" id="ARBA00022741"/>
    </source>
</evidence>
<evidence type="ECO:0000313" key="17">
    <source>
        <dbReference type="Proteomes" id="UP000229740"/>
    </source>
</evidence>
<evidence type="ECO:0000256" key="11">
    <source>
        <dbReference type="ARBA" id="ARBA00035100"/>
    </source>
</evidence>
<dbReference type="PANTHER" id="PTHR43395">
    <property type="entry name" value="SENSOR HISTIDINE KINASE CHEA"/>
    <property type="match status" value="1"/>
</dbReference>
<evidence type="ECO:0000313" key="16">
    <source>
        <dbReference type="EMBL" id="PID58529.1"/>
    </source>
</evidence>
<dbReference type="InterPro" id="IPR036890">
    <property type="entry name" value="HATPase_C_sf"/>
</dbReference>
<reference evidence="16 17" key="1">
    <citation type="submission" date="2017-10" db="EMBL/GenBank/DDBJ databases">
        <title>Novel microbial diversity and functional potential in the marine mammal oral microbiome.</title>
        <authorList>
            <person name="Dudek N.K."/>
            <person name="Sun C.L."/>
            <person name="Burstein D."/>
            <person name="Kantor R.S."/>
            <person name="Aliaga Goltsman D.S."/>
            <person name="Bik E.M."/>
            <person name="Thomas B.C."/>
            <person name="Banfield J.F."/>
            <person name="Relman D.A."/>
        </authorList>
    </citation>
    <scope>NUCLEOTIDE SEQUENCE [LARGE SCALE GENOMIC DNA]</scope>
    <source>
        <strain evidence="16">DOLZORAL124_49_17</strain>
    </source>
</reference>
<dbReference type="SMART" id="SM00387">
    <property type="entry name" value="HATPase_c"/>
    <property type="match status" value="1"/>
</dbReference>
<dbReference type="PANTHER" id="PTHR43395:SF10">
    <property type="entry name" value="CHEMOTAXIS PROTEIN CHEA"/>
    <property type="match status" value="1"/>
</dbReference>
<keyword evidence="7" id="KW-0547">Nucleotide-binding</keyword>
<keyword evidence="6" id="KW-0808">Transferase</keyword>
<dbReference type="SUPFAM" id="SSF47226">
    <property type="entry name" value="Histidine-containing phosphotransfer domain, HPT domain"/>
    <property type="match status" value="1"/>
</dbReference>
<dbReference type="SMART" id="SM00260">
    <property type="entry name" value="CheW"/>
    <property type="match status" value="1"/>
</dbReference>
<keyword evidence="10" id="KW-0902">Two-component regulatory system</keyword>
<dbReference type="InterPro" id="IPR004105">
    <property type="entry name" value="CheA-like_dim"/>
</dbReference>
<dbReference type="FunFam" id="3.30.565.10:FF:000016">
    <property type="entry name" value="Chemotaxis protein CheA, putative"/>
    <property type="match status" value="1"/>
</dbReference>
<proteinExistence type="predicted"/>
<dbReference type="GO" id="GO:0006935">
    <property type="term" value="P:chemotaxis"/>
    <property type="evidence" value="ECO:0007669"/>
    <property type="project" value="UniProtKB-KW"/>
</dbReference>
<sequence length="738" mass="83111">MSEEEFIREFIAEVEEHLSTLEPNLLRLERAPDNQEIINDIFVAAHSIKGTASYVGLTHISNFTHSLEHLLDRLRKGSLSSSPALIDNLLQGVDMLKEFVRCAALGQPAPDSQEITQRLLQWGAESSVVYEYEQSETPEPDAQDDDFAAQLEHLESEDTEIFVDIAGQQFEIIRQALEKIRYELLSAPSESPPTALTRLIKAFRTMKSSAPLLNLDDIQQLFERHDHRFSKLEAPSHILTEEDLHDITGMIQEQEATVRRISHHSSGTASTFPQSSARTSQNFMPSLESRQGQTLRVDARRVDQLLNLAGELTINRARLEQLSTQIKDLYEALRSGKSSLGPTSAFDPTLTLRTVKKLKEYSSEITQDIGRISNQMQESTMRIRMVPIGQVLNRFPRMVRDLSRQAQKEIAVRIHGAETELDKSVIELIGEPLIHVIRNAIDHGIERPEERERQGKTRQGLIEISAYYEGNQVLVEIADDGRGLDKKLITEKAVEQQLISQQEANSLHDKELSSLIFHSGFSTVETVSSLSGRGVGLHVVKRYLEKINGTVEVESFWAKGCRFILRLPLTLAIIPALMVQVSTEIFAVPLISVEEALRILPSEIHTVESHRVIDLRGKMLPVFDLAEFFGATLFEDYERLYATHAECDLLEYEEEKTLYALILNDGFCTIAVLVDRFLGENNIVVKPLNDSLLNVKGISGASIRGDGRISLVIDPVSLCSLATRDLQHRHRARPKTEQ</sequence>
<evidence type="ECO:0000256" key="8">
    <source>
        <dbReference type="ARBA" id="ARBA00022777"/>
    </source>
</evidence>
<dbReference type="InterPro" id="IPR036061">
    <property type="entry name" value="CheW-like_dom_sf"/>
</dbReference>
<dbReference type="CDD" id="cd00088">
    <property type="entry name" value="HPT"/>
    <property type="match status" value="1"/>
</dbReference>
<dbReference type="EC" id="2.7.13.3" evidence="2"/>
<evidence type="ECO:0000256" key="6">
    <source>
        <dbReference type="ARBA" id="ARBA00022679"/>
    </source>
</evidence>
<feature type="domain" description="CheW-like" evidence="14">
    <location>
        <begin position="573"/>
        <end position="724"/>
    </location>
</feature>
<evidence type="ECO:0000259" key="15">
    <source>
        <dbReference type="PROSITE" id="PS50894"/>
    </source>
</evidence>
<comment type="caution">
    <text evidence="16">The sequence shown here is derived from an EMBL/GenBank/DDBJ whole genome shotgun (WGS) entry which is preliminary data.</text>
</comment>
<gene>
    <name evidence="16" type="ORF">CSB45_03015</name>
</gene>
<evidence type="ECO:0000256" key="12">
    <source>
        <dbReference type="PROSITE-ProRule" id="PRU00110"/>
    </source>
</evidence>
<keyword evidence="9" id="KW-0067">ATP-binding</keyword>